<name>A0A8J3C4S7_9ACTN</name>
<dbReference type="AlphaFoldDB" id="A0A8J3C4S7"/>
<organism evidence="2 3">
    <name type="scientific">Mangrovihabitans endophyticus</name>
    <dbReference type="NCBI Taxonomy" id="1751298"/>
    <lineage>
        <taxon>Bacteria</taxon>
        <taxon>Bacillati</taxon>
        <taxon>Actinomycetota</taxon>
        <taxon>Actinomycetes</taxon>
        <taxon>Micromonosporales</taxon>
        <taxon>Micromonosporaceae</taxon>
        <taxon>Mangrovihabitans</taxon>
    </lineage>
</organism>
<sequence>MLTWSGREAKALRLARRMSIRAYAAHLGVAVASVANWERRGTAIRLRHETQEILDRDLAQLSDDLGRRFQSFLKTTPSGPPPAPAGKPSPTTAGPESVAWQRARIADLDAAYDRTPPAVDDRISRGDLAEALPAAAEILVRSAVTVPLHSRIAELVPPVDMEGPRRIGSSDVARIEATTSAFRDWDNRWGGGLSCAAVVAHLQWVAACAAQSVCSSQKVKNRLLTALADLAGVAAFRSYDMNHHPQARSLWIIGLDAAVEAGNVDLAGTTLRQLAHQSLHVGRADEALRLVRLSYATAVDPGHDAPELALAETAAYEGWCHAAAGKLRPCQRAFGRAQEHFANVGGEPAPPWLSHLDTAELTALQGHSYHVLAQRVPDAADEAAALLRRAVASRGNAYARSRTLNLIALSGTYFQRGTDLEEGVAVGDEALRGAGTLTSPRALDRLRALKTLTIAHTGLPAVALFQDRLDRVLTDA</sequence>
<dbReference type="InterPro" id="IPR001387">
    <property type="entry name" value="Cro/C1-type_HTH"/>
</dbReference>
<evidence type="ECO:0008006" key="4">
    <source>
        <dbReference type="Google" id="ProtNLM"/>
    </source>
</evidence>
<evidence type="ECO:0000313" key="2">
    <source>
        <dbReference type="EMBL" id="GGL19016.1"/>
    </source>
</evidence>
<feature type="compositionally biased region" description="Pro residues" evidence="1">
    <location>
        <begin position="78"/>
        <end position="87"/>
    </location>
</feature>
<reference evidence="2" key="1">
    <citation type="journal article" date="2014" name="Int. J. Syst. Evol. Microbiol.">
        <title>Complete genome sequence of Corynebacterium casei LMG S-19264T (=DSM 44701T), isolated from a smear-ripened cheese.</title>
        <authorList>
            <consortium name="US DOE Joint Genome Institute (JGI-PGF)"/>
            <person name="Walter F."/>
            <person name="Albersmeier A."/>
            <person name="Kalinowski J."/>
            <person name="Ruckert C."/>
        </authorList>
    </citation>
    <scope>NUCLEOTIDE SEQUENCE</scope>
    <source>
        <strain evidence="2">CGMCC 4.7299</strain>
    </source>
</reference>
<proteinExistence type="predicted"/>
<evidence type="ECO:0000313" key="3">
    <source>
        <dbReference type="Proteomes" id="UP000656042"/>
    </source>
</evidence>
<evidence type="ECO:0000256" key="1">
    <source>
        <dbReference type="SAM" id="MobiDB-lite"/>
    </source>
</evidence>
<gene>
    <name evidence="2" type="ORF">GCM10012284_61970</name>
</gene>
<comment type="caution">
    <text evidence="2">The sequence shown here is derived from an EMBL/GenBank/DDBJ whole genome shotgun (WGS) entry which is preliminary data.</text>
</comment>
<keyword evidence="3" id="KW-1185">Reference proteome</keyword>
<feature type="region of interest" description="Disordered" evidence="1">
    <location>
        <begin position="71"/>
        <end position="97"/>
    </location>
</feature>
<accession>A0A8J3C4S7</accession>
<reference evidence="2" key="2">
    <citation type="submission" date="2020-09" db="EMBL/GenBank/DDBJ databases">
        <authorList>
            <person name="Sun Q."/>
            <person name="Zhou Y."/>
        </authorList>
    </citation>
    <scope>NUCLEOTIDE SEQUENCE</scope>
    <source>
        <strain evidence="2">CGMCC 4.7299</strain>
    </source>
</reference>
<dbReference type="CDD" id="cd00093">
    <property type="entry name" value="HTH_XRE"/>
    <property type="match status" value="1"/>
</dbReference>
<dbReference type="EMBL" id="BMMX01000064">
    <property type="protein sequence ID" value="GGL19016.1"/>
    <property type="molecule type" value="Genomic_DNA"/>
</dbReference>
<protein>
    <recommendedName>
        <fullName evidence="4">HTH cro/C1-type domain-containing protein</fullName>
    </recommendedName>
</protein>
<dbReference type="Proteomes" id="UP000656042">
    <property type="component" value="Unassembled WGS sequence"/>
</dbReference>